<keyword evidence="3" id="KW-1185">Reference proteome</keyword>
<evidence type="ECO:0000256" key="1">
    <source>
        <dbReference type="SAM" id="MobiDB-lite"/>
    </source>
</evidence>
<protein>
    <submittedName>
        <fullName evidence="2">Uncharacterized protein</fullName>
    </submittedName>
</protein>
<sequence length="226" mass="25365">MGFSQSRELPFLIRGQVRCEVPRRRRLGKLILERVSYVTHPNTRTRWLPDMDRLDHHMLLLYFNQQKENEDNCGGDGSGGVVLAEELERSGEADDNGDDDDEDDDEYDGDGGAVLADKLAGASEEDDDDGDGGGVVLAEKLAGPPEEAGVRIIWYPCLEKLLKENGLTEITLTTTKEVLSCLPRALSFPRVKTILADFEPFYHVVSSNCQHYAAEMWLRLLRELQL</sequence>
<reference evidence="2" key="1">
    <citation type="submission" date="2021-08" db="EMBL/GenBank/DDBJ databases">
        <title>WGS assembly of Ceratopteris richardii.</title>
        <authorList>
            <person name="Marchant D.B."/>
            <person name="Chen G."/>
            <person name="Jenkins J."/>
            <person name="Shu S."/>
            <person name="Leebens-Mack J."/>
            <person name="Grimwood J."/>
            <person name="Schmutz J."/>
            <person name="Soltis P."/>
            <person name="Soltis D."/>
            <person name="Chen Z.-H."/>
        </authorList>
    </citation>
    <scope>NUCLEOTIDE SEQUENCE</scope>
    <source>
        <strain evidence="2">Whitten #5841</strain>
        <tissue evidence="2">Leaf</tissue>
    </source>
</reference>
<gene>
    <name evidence="2" type="ORF">KP509_35G037000</name>
</gene>
<dbReference type="OrthoDB" id="10556376at2759"/>
<evidence type="ECO:0000313" key="2">
    <source>
        <dbReference type="EMBL" id="KAH7282569.1"/>
    </source>
</evidence>
<dbReference type="AlphaFoldDB" id="A0A8T2QFA7"/>
<accession>A0A8T2QFA7</accession>
<dbReference type="Proteomes" id="UP000825935">
    <property type="component" value="Chromosome 35"/>
</dbReference>
<dbReference type="EMBL" id="CM035440">
    <property type="protein sequence ID" value="KAH7282569.1"/>
    <property type="molecule type" value="Genomic_DNA"/>
</dbReference>
<feature type="region of interest" description="Disordered" evidence="1">
    <location>
        <begin position="89"/>
        <end position="113"/>
    </location>
</feature>
<evidence type="ECO:0000313" key="3">
    <source>
        <dbReference type="Proteomes" id="UP000825935"/>
    </source>
</evidence>
<organism evidence="2 3">
    <name type="scientific">Ceratopteris richardii</name>
    <name type="common">Triangle waterfern</name>
    <dbReference type="NCBI Taxonomy" id="49495"/>
    <lineage>
        <taxon>Eukaryota</taxon>
        <taxon>Viridiplantae</taxon>
        <taxon>Streptophyta</taxon>
        <taxon>Embryophyta</taxon>
        <taxon>Tracheophyta</taxon>
        <taxon>Polypodiopsida</taxon>
        <taxon>Polypodiidae</taxon>
        <taxon>Polypodiales</taxon>
        <taxon>Pteridineae</taxon>
        <taxon>Pteridaceae</taxon>
        <taxon>Parkerioideae</taxon>
        <taxon>Ceratopteris</taxon>
    </lineage>
</organism>
<feature type="compositionally biased region" description="Acidic residues" evidence="1">
    <location>
        <begin position="93"/>
        <end position="109"/>
    </location>
</feature>
<name>A0A8T2QFA7_CERRI</name>
<proteinExistence type="predicted"/>
<comment type="caution">
    <text evidence="2">The sequence shown here is derived from an EMBL/GenBank/DDBJ whole genome shotgun (WGS) entry which is preliminary data.</text>
</comment>